<keyword evidence="3" id="KW-1185">Reference proteome</keyword>
<dbReference type="AlphaFoldDB" id="A0A4Z2IL87"/>
<accession>A0A4Z2IL87</accession>
<organism evidence="2 3">
    <name type="scientific">Liparis tanakae</name>
    <name type="common">Tanaka's snailfish</name>
    <dbReference type="NCBI Taxonomy" id="230148"/>
    <lineage>
        <taxon>Eukaryota</taxon>
        <taxon>Metazoa</taxon>
        <taxon>Chordata</taxon>
        <taxon>Craniata</taxon>
        <taxon>Vertebrata</taxon>
        <taxon>Euteleostomi</taxon>
        <taxon>Actinopterygii</taxon>
        <taxon>Neopterygii</taxon>
        <taxon>Teleostei</taxon>
        <taxon>Neoteleostei</taxon>
        <taxon>Acanthomorphata</taxon>
        <taxon>Eupercaria</taxon>
        <taxon>Perciformes</taxon>
        <taxon>Cottioidei</taxon>
        <taxon>Cottales</taxon>
        <taxon>Liparidae</taxon>
        <taxon>Liparis</taxon>
    </lineage>
</organism>
<feature type="compositionally biased region" description="Basic and acidic residues" evidence="1">
    <location>
        <begin position="72"/>
        <end position="81"/>
    </location>
</feature>
<feature type="region of interest" description="Disordered" evidence="1">
    <location>
        <begin position="71"/>
        <end position="137"/>
    </location>
</feature>
<evidence type="ECO:0000313" key="2">
    <source>
        <dbReference type="EMBL" id="TNN78517.1"/>
    </source>
</evidence>
<reference evidence="2 3" key="1">
    <citation type="submission" date="2019-03" db="EMBL/GenBank/DDBJ databases">
        <title>First draft genome of Liparis tanakae, snailfish: a comprehensive survey of snailfish specific genes.</title>
        <authorList>
            <person name="Kim W."/>
            <person name="Song I."/>
            <person name="Jeong J.-H."/>
            <person name="Kim D."/>
            <person name="Kim S."/>
            <person name="Ryu S."/>
            <person name="Song J.Y."/>
            <person name="Lee S.K."/>
        </authorList>
    </citation>
    <scope>NUCLEOTIDE SEQUENCE [LARGE SCALE GENOMIC DNA]</scope>
    <source>
        <tissue evidence="2">Muscle</tissue>
    </source>
</reference>
<comment type="caution">
    <text evidence="2">The sequence shown here is derived from an EMBL/GenBank/DDBJ whole genome shotgun (WGS) entry which is preliminary data.</text>
</comment>
<proteinExistence type="predicted"/>
<dbReference type="EMBL" id="SRLO01000073">
    <property type="protein sequence ID" value="TNN78517.1"/>
    <property type="molecule type" value="Genomic_DNA"/>
</dbReference>
<gene>
    <name evidence="2" type="ORF">EYF80_011300</name>
</gene>
<dbReference type="Proteomes" id="UP000314294">
    <property type="component" value="Unassembled WGS sequence"/>
</dbReference>
<name>A0A4Z2IL87_9TELE</name>
<sequence length="137" mass="15050">MPLVVMASAIREQGDIVLSLQSESMQALNLSKSCWAVLSSEPENADPKSRGSRGDLTVACACGKPWPLLQRWPERKTRDNRTSTSPPRSSSDEENRLSHGPFADTQLQTWGRGSLGSMNPYGYRGCPLNDGAEEWTP</sequence>
<protein>
    <submittedName>
        <fullName evidence="2">Uncharacterized protein</fullName>
    </submittedName>
</protein>
<evidence type="ECO:0000313" key="3">
    <source>
        <dbReference type="Proteomes" id="UP000314294"/>
    </source>
</evidence>
<evidence type="ECO:0000256" key="1">
    <source>
        <dbReference type="SAM" id="MobiDB-lite"/>
    </source>
</evidence>